<evidence type="ECO:0000313" key="1">
    <source>
        <dbReference type="EMBL" id="KOF66284.1"/>
    </source>
</evidence>
<gene>
    <name evidence="1" type="ORF">OCBIM_22012943mg</name>
</gene>
<organism evidence="1">
    <name type="scientific">Octopus bimaculoides</name>
    <name type="common">California two-spotted octopus</name>
    <dbReference type="NCBI Taxonomy" id="37653"/>
    <lineage>
        <taxon>Eukaryota</taxon>
        <taxon>Metazoa</taxon>
        <taxon>Spiralia</taxon>
        <taxon>Lophotrochozoa</taxon>
        <taxon>Mollusca</taxon>
        <taxon>Cephalopoda</taxon>
        <taxon>Coleoidea</taxon>
        <taxon>Octopodiformes</taxon>
        <taxon>Octopoda</taxon>
        <taxon>Incirrata</taxon>
        <taxon>Octopodidae</taxon>
        <taxon>Octopus</taxon>
    </lineage>
</organism>
<dbReference type="AlphaFoldDB" id="A0A0L8FNM1"/>
<protein>
    <submittedName>
        <fullName evidence="1">Uncharacterized protein</fullName>
    </submittedName>
</protein>
<proteinExistence type="predicted"/>
<sequence>MYRPPIKYLSLQVILDFKSKNLDSHMSCLIFLGEHSDKTHTISTYTKDCCLWACISHKYIGLQ</sequence>
<name>A0A0L8FNM1_OCTBM</name>
<dbReference type="EMBL" id="KQ428307">
    <property type="protein sequence ID" value="KOF66284.1"/>
    <property type="molecule type" value="Genomic_DNA"/>
</dbReference>
<accession>A0A0L8FNM1</accession>
<reference evidence="1" key="1">
    <citation type="submission" date="2015-07" db="EMBL/GenBank/DDBJ databases">
        <title>MeaNS - Measles Nucleotide Surveillance Program.</title>
        <authorList>
            <person name="Tran T."/>
            <person name="Druce J."/>
        </authorList>
    </citation>
    <scope>NUCLEOTIDE SEQUENCE</scope>
    <source>
        <strain evidence="1">UCB-OBI-ISO-001</strain>
        <tissue evidence="1">Gonad</tissue>
    </source>
</reference>